<evidence type="ECO:0000256" key="1">
    <source>
        <dbReference type="ARBA" id="ARBA00004141"/>
    </source>
</evidence>
<feature type="transmembrane region" description="Helical" evidence="5">
    <location>
        <begin position="12"/>
        <end position="33"/>
    </location>
</feature>
<protein>
    <recommendedName>
        <fullName evidence="6">Major facilitator superfamily (MFS) profile domain-containing protein</fullName>
    </recommendedName>
</protein>
<dbReference type="InterPro" id="IPR011701">
    <property type="entry name" value="MFS"/>
</dbReference>
<dbReference type="PANTHER" id="PTHR23510">
    <property type="entry name" value="INNER MEMBRANE TRANSPORT PROTEIN YAJR"/>
    <property type="match status" value="1"/>
</dbReference>
<dbReference type="PROSITE" id="PS50850">
    <property type="entry name" value="MFS"/>
    <property type="match status" value="1"/>
</dbReference>
<organism evidence="7">
    <name type="scientific">Oikopleura dioica</name>
    <name type="common">Tunicate</name>
    <dbReference type="NCBI Taxonomy" id="34765"/>
    <lineage>
        <taxon>Eukaryota</taxon>
        <taxon>Metazoa</taxon>
        <taxon>Chordata</taxon>
        <taxon>Tunicata</taxon>
        <taxon>Appendicularia</taxon>
        <taxon>Copelata</taxon>
        <taxon>Oikopleuridae</taxon>
        <taxon>Oikopleura</taxon>
    </lineage>
</organism>
<feature type="domain" description="Major facilitator superfamily (MFS) profile" evidence="6">
    <location>
        <begin position="9"/>
        <end position="448"/>
    </location>
</feature>
<keyword evidence="3 5" id="KW-1133">Transmembrane helix</keyword>
<feature type="transmembrane region" description="Helical" evidence="5">
    <location>
        <begin position="351"/>
        <end position="373"/>
    </location>
</feature>
<name>E4XKV2_OIKDI</name>
<dbReference type="EMBL" id="FN653066">
    <property type="protein sequence ID" value="CBY25019.1"/>
    <property type="molecule type" value="Genomic_DNA"/>
</dbReference>
<dbReference type="InterPro" id="IPR036259">
    <property type="entry name" value="MFS_trans_sf"/>
</dbReference>
<feature type="transmembrane region" description="Helical" evidence="5">
    <location>
        <begin position="45"/>
        <end position="64"/>
    </location>
</feature>
<accession>E4XKV2</accession>
<gene>
    <name evidence="7" type="ORF">GSOID_T00014319001</name>
</gene>
<evidence type="ECO:0000259" key="6">
    <source>
        <dbReference type="PROSITE" id="PS50850"/>
    </source>
</evidence>
<evidence type="ECO:0000256" key="3">
    <source>
        <dbReference type="ARBA" id="ARBA00022989"/>
    </source>
</evidence>
<proteinExistence type="predicted"/>
<evidence type="ECO:0000313" key="7">
    <source>
        <dbReference type="EMBL" id="CBY25019.1"/>
    </source>
</evidence>
<comment type="subcellular location">
    <subcellularLocation>
        <location evidence="1">Membrane</location>
        <topology evidence="1">Multi-pass membrane protein</topology>
    </subcellularLocation>
</comment>
<feature type="transmembrane region" description="Helical" evidence="5">
    <location>
        <begin position="292"/>
        <end position="312"/>
    </location>
</feature>
<evidence type="ECO:0000313" key="8">
    <source>
        <dbReference type="Proteomes" id="UP000001307"/>
    </source>
</evidence>
<dbReference type="AlphaFoldDB" id="E4XKV2"/>
<feature type="transmembrane region" description="Helical" evidence="5">
    <location>
        <begin position="76"/>
        <end position="102"/>
    </location>
</feature>
<keyword evidence="8" id="KW-1185">Reference proteome</keyword>
<dbReference type="InterPro" id="IPR020846">
    <property type="entry name" value="MFS_dom"/>
</dbReference>
<dbReference type="Proteomes" id="UP000001307">
    <property type="component" value="Unassembled WGS sequence"/>
</dbReference>
<dbReference type="Pfam" id="PF07690">
    <property type="entry name" value="MFS_1"/>
    <property type="match status" value="1"/>
</dbReference>
<feature type="transmembrane region" description="Helical" evidence="5">
    <location>
        <begin position="324"/>
        <end position="345"/>
    </location>
</feature>
<evidence type="ECO:0000256" key="2">
    <source>
        <dbReference type="ARBA" id="ARBA00022692"/>
    </source>
</evidence>
<dbReference type="SUPFAM" id="SSF103473">
    <property type="entry name" value="MFS general substrate transporter"/>
    <property type="match status" value="1"/>
</dbReference>
<dbReference type="GO" id="GO:0016020">
    <property type="term" value="C:membrane"/>
    <property type="evidence" value="ECO:0007669"/>
    <property type="project" value="UniProtKB-SubCell"/>
</dbReference>
<dbReference type="OrthoDB" id="370281at2759"/>
<evidence type="ECO:0000256" key="4">
    <source>
        <dbReference type="ARBA" id="ARBA00023136"/>
    </source>
</evidence>
<keyword evidence="2 5" id="KW-0812">Transmembrane</keyword>
<keyword evidence="4 5" id="KW-0472">Membrane</keyword>
<dbReference type="InterPro" id="IPR051068">
    <property type="entry name" value="MFS_Domain-Containing_Protein"/>
</dbReference>
<dbReference type="InParanoid" id="E4XKV2"/>
<dbReference type="Gene3D" id="1.20.1250.20">
    <property type="entry name" value="MFS general substrate transporter like domains"/>
    <property type="match status" value="1"/>
</dbReference>
<feature type="transmembrane region" description="Helical" evidence="5">
    <location>
        <begin position="424"/>
        <end position="445"/>
    </location>
</feature>
<evidence type="ECO:0000256" key="5">
    <source>
        <dbReference type="SAM" id="Phobius"/>
    </source>
</evidence>
<feature type="transmembrane region" description="Helical" evidence="5">
    <location>
        <begin position="172"/>
        <end position="194"/>
    </location>
</feature>
<sequence>MALAEKELLLRLLSGWYFTAGIEYGLFFSSILSRLVDDIGAHQSLFAYVLAVFPLAGALLAALIGKQTDKRGSIDLTIVFGLVSSILGNLIYCFATSGNYIILARFVSGVGNAIDGAIMGFAGRTVLPAERGATFARLLVYKQFGTISCPAWVLISKKFIKPKLLPDVSTNIIFAGVVTAFWMLVLLGALYVFYVRKITFPRPYSATLAVQLESSDATNLSSSLADENKSTVQTADKNIPFKILPSYINEPFVVANIVVFSSIFLQASNETLVTPFNKSYFGWGTSQNSLEFMMIGLCALFGYMVAKFLMAAKETGSRVEPKNVFGAGIGGCAFVCFFTAVVIAFASFRAIWVYTCIAISIFIFCITFPLTLVSSASIIAKNTPEEYQSFTQSIRVASEKIAQVLAPLWVGGLLPADTNGMKGFLIMAPSILFFMFTSTALNSVWQYL</sequence>
<reference evidence="7" key="1">
    <citation type="journal article" date="2010" name="Science">
        <title>Plasticity of animal genome architecture unmasked by rapid evolution of a pelagic tunicate.</title>
        <authorList>
            <person name="Denoeud F."/>
            <person name="Henriet S."/>
            <person name="Mungpakdee S."/>
            <person name="Aury J.M."/>
            <person name="Da Silva C."/>
            <person name="Brinkmann H."/>
            <person name="Mikhaleva J."/>
            <person name="Olsen L.C."/>
            <person name="Jubin C."/>
            <person name="Canestro C."/>
            <person name="Bouquet J.M."/>
            <person name="Danks G."/>
            <person name="Poulain J."/>
            <person name="Campsteijn C."/>
            <person name="Adamski M."/>
            <person name="Cross I."/>
            <person name="Yadetie F."/>
            <person name="Muffato M."/>
            <person name="Louis A."/>
            <person name="Butcher S."/>
            <person name="Tsagkogeorga G."/>
            <person name="Konrad A."/>
            <person name="Singh S."/>
            <person name="Jensen M.F."/>
            <person name="Cong E.H."/>
            <person name="Eikeseth-Otteraa H."/>
            <person name="Noel B."/>
            <person name="Anthouard V."/>
            <person name="Porcel B.M."/>
            <person name="Kachouri-Lafond R."/>
            <person name="Nishino A."/>
            <person name="Ugolini M."/>
            <person name="Chourrout P."/>
            <person name="Nishida H."/>
            <person name="Aasland R."/>
            <person name="Huzurbazar S."/>
            <person name="Westhof E."/>
            <person name="Delsuc F."/>
            <person name="Lehrach H."/>
            <person name="Reinhardt R."/>
            <person name="Weissenbach J."/>
            <person name="Roy S.W."/>
            <person name="Artiguenave F."/>
            <person name="Postlethwait J.H."/>
            <person name="Manak J.R."/>
            <person name="Thompson E.M."/>
            <person name="Jaillon O."/>
            <person name="Du Pasquier L."/>
            <person name="Boudinot P."/>
            <person name="Liberles D.A."/>
            <person name="Volff J.N."/>
            <person name="Philippe H."/>
            <person name="Lenhard B."/>
            <person name="Roest Crollius H."/>
            <person name="Wincker P."/>
            <person name="Chourrout D."/>
        </authorList>
    </citation>
    <scope>NUCLEOTIDE SEQUENCE [LARGE SCALE GENOMIC DNA]</scope>
</reference>
<dbReference type="PANTHER" id="PTHR23510:SF16">
    <property type="entry name" value="MAJOR FACILITATOR SUPERFAMILY (MFS) PROFILE DOMAIN-CONTAINING PROTEIN"/>
    <property type="match status" value="1"/>
</dbReference>
<feature type="transmembrane region" description="Helical" evidence="5">
    <location>
        <begin position="247"/>
        <end position="267"/>
    </location>
</feature>
<dbReference type="GO" id="GO:0022857">
    <property type="term" value="F:transmembrane transporter activity"/>
    <property type="evidence" value="ECO:0007669"/>
    <property type="project" value="InterPro"/>
</dbReference>